<feature type="region of interest" description="Disordered" evidence="2">
    <location>
        <begin position="245"/>
        <end position="352"/>
    </location>
</feature>
<accession>A0A2A9NTH1</accession>
<feature type="compositionally biased region" description="Polar residues" evidence="2">
    <location>
        <begin position="245"/>
        <end position="272"/>
    </location>
</feature>
<dbReference type="AlphaFoldDB" id="A0A2A9NTH1"/>
<proteinExistence type="predicted"/>
<sequence length="814" mass="91692">MDDSDDYIVDDITLDDETLALLDNEEQKFLSTTTQGNLLLDPPPVNKKRKTDSGWEPGPGTRLRAGNEIEDLPEISVQADGTYSVHDPVRDQGPLYGRMQYAVPVMTPSMQQSFVRTPRNPTSLPLRTVQRRTVKQSGESDFEENLNQLNRQLEQLHQENQRVKNALKEVTDKKLLKEGEVTVLRMSIEKTAQEHAAQVATLKAAKDEADARRLQMQKEMKEEIERMKTQLLFKQQEIETSIRRLQSANRSNKPPDASQTAAFQRTTQPSHWESSRQDIFVTETESVVASRVKPRTKANESLKDRNLPGFQNAFTDSSLSRSNKAIEQPPSTPILPSQPSSPAKPSGVLDQVDSEHTQECIMNDIFEDTYDIPLLQRDEQSGVLPVISVDWGKELMRMIFSHTSPGIKEPTMQLLLATTIPPHTNRVLDYSSATSGVLSILATSASPGNYAKLTETMCDFLSRMLDVLCDCEFRQPMCSLLNLLTFLILSLPDFVSHLICEATDSQRFKCLNTISKIITSQIKLDLSQFDRLAEEVFTFLETTCLLIPNDMMARLSPLVQNVSALETLLMKDQPIWLVSRSCRLLVLFSTHATLAPILLTVRGTSAPDNANPINQHAWSLVDRLSYLLQVTNDPFDQTVSDRVLTVFAALSVSCSDNLTMLTDNYTVIPSLVCFLSDLIAPLWEEDEALAKSPDRTMTLIHATHQAVLLIHYLVFSTEPSLNIRLRLHHNPYRSHTGLHHVYIVCFSRLSYADPPEWVDATGRRELEALAEMARELLDLVVDGPESDSIWSLYQQNPNQEEKDEGELEAHLLGD</sequence>
<dbReference type="PANTHER" id="PTHR28594:SF1">
    <property type="entry name" value="ATR-INTERACTING PROTEIN"/>
    <property type="match status" value="1"/>
</dbReference>
<dbReference type="PANTHER" id="PTHR28594">
    <property type="entry name" value="ATR-INTERACTING PROTEIN"/>
    <property type="match status" value="1"/>
</dbReference>
<dbReference type="Proteomes" id="UP000242287">
    <property type="component" value="Unassembled WGS sequence"/>
</dbReference>
<dbReference type="EMBL" id="KZ301987">
    <property type="protein sequence ID" value="PFH51567.1"/>
    <property type="molecule type" value="Genomic_DNA"/>
</dbReference>
<name>A0A2A9NTH1_9AGAR</name>
<dbReference type="GO" id="GO:0000077">
    <property type="term" value="P:DNA damage checkpoint signaling"/>
    <property type="evidence" value="ECO:0007669"/>
    <property type="project" value="InterPro"/>
</dbReference>
<keyword evidence="1" id="KW-0175">Coiled coil</keyword>
<dbReference type="InterPro" id="IPR033349">
    <property type="entry name" value="ATRIP"/>
</dbReference>
<protein>
    <recommendedName>
        <fullName evidence="5">DNA repair protein Rad26</fullName>
    </recommendedName>
</protein>
<keyword evidence="4" id="KW-1185">Reference proteome</keyword>
<feature type="region of interest" description="Disordered" evidence="2">
    <location>
        <begin position="33"/>
        <end position="59"/>
    </location>
</feature>
<organism evidence="3 4">
    <name type="scientific">Amanita thiersii Skay4041</name>
    <dbReference type="NCBI Taxonomy" id="703135"/>
    <lineage>
        <taxon>Eukaryota</taxon>
        <taxon>Fungi</taxon>
        <taxon>Dikarya</taxon>
        <taxon>Basidiomycota</taxon>
        <taxon>Agaricomycotina</taxon>
        <taxon>Agaricomycetes</taxon>
        <taxon>Agaricomycetidae</taxon>
        <taxon>Agaricales</taxon>
        <taxon>Pluteineae</taxon>
        <taxon>Amanitaceae</taxon>
        <taxon>Amanita</taxon>
    </lineage>
</organism>
<reference evidence="3 4" key="1">
    <citation type="submission" date="2014-02" db="EMBL/GenBank/DDBJ databases">
        <title>Transposable element dynamics among asymbiotic and ectomycorrhizal Amanita fungi.</title>
        <authorList>
            <consortium name="DOE Joint Genome Institute"/>
            <person name="Hess J."/>
            <person name="Skrede I."/>
            <person name="Wolfe B."/>
            <person name="LaButti K."/>
            <person name="Ohm R.A."/>
            <person name="Grigoriev I.V."/>
            <person name="Pringle A."/>
        </authorList>
    </citation>
    <scope>NUCLEOTIDE SEQUENCE [LARGE SCALE GENOMIC DNA]</scope>
    <source>
        <strain evidence="3 4">SKay4041</strain>
    </source>
</reference>
<dbReference type="OrthoDB" id="3366922at2759"/>
<evidence type="ECO:0000313" key="3">
    <source>
        <dbReference type="EMBL" id="PFH51567.1"/>
    </source>
</evidence>
<feature type="compositionally biased region" description="Basic and acidic residues" evidence="2">
    <location>
        <begin position="297"/>
        <end position="306"/>
    </location>
</feature>
<feature type="compositionally biased region" description="Polar residues" evidence="2">
    <location>
        <begin position="334"/>
        <end position="343"/>
    </location>
</feature>
<feature type="compositionally biased region" description="Polar residues" evidence="2">
    <location>
        <begin position="312"/>
        <end position="325"/>
    </location>
</feature>
<feature type="region of interest" description="Disordered" evidence="2">
    <location>
        <begin position="795"/>
        <end position="814"/>
    </location>
</feature>
<gene>
    <name evidence="3" type="ORF">AMATHDRAFT_59054</name>
</gene>
<evidence type="ECO:0008006" key="5">
    <source>
        <dbReference type="Google" id="ProtNLM"/>
    </source>
</evidence>
<dbReference type="STRING" id="703135.A0A2A9NTH1"/>
<evidence type="ECO:0000256" key="1">
    <source>
        <dbReference type="SAM" id="Coils"/>
    </source>
</evidence>
<feature type="coiled-coil region" evidence="1">
    <location>
        <begin position="139"/>
        <end position="237"/>
    </location>
</feature>
<evidence type="ECO:0000313" key="4">
    <source>
        <dbReference type="Proteomes" id="UP000242287"/>
    </source>
</evidence>
<evidence type="ECO:0000256" key="2">
    <source>
        <dbReference type="SAM" id="MobiDB-lite"/>
    </source>
</evidence>